<reference evidence="3" key="1">
    <citation type="journal article" date="2011" name="Genome Biol.">
        <title>Comparative genomics of the social amoebae Dictyostelium discoideum and Dictyostelium purpureum.</title>
        <authorList>
            <consortium name="US DOE Joint Genome Institute (JGI-PGF)"/>
            <person name="Sucgang R."/>
            <person name="Kuo A."/>
            <person name="Tian X."/>
            <person name="Salerno W."/>
            <person name="Parikh A."/>
            <person name="Feasley C.L."/>
            <person name="Dalin E."/>
            <person name="Tu H."/>
            <person name="Huang E."/>
            <person name="Barry K."/>
            <person name="Lindquist E."/>
            <person name="Shapiro H."/>
            <person name="Bruce D."/>
            <person name="Schmutz J."/>
            <person name="Salamov A."/>
            <person name="Fey P."/>
            <person name="Gaudet P."/>
            <person name="Anjard C."/>
            <person name="Babu M.M."/>
            <person name="Basu S."/>
            <person name="Bushmanova Y."/>
            <person name="van der Wel H."/>
            <person name="Katoh-Kurasawa M."/>
            <person name="Dinh C."/>
            <person name="Coutinho P.M."/>
            <person name="Saito T."/>
            <person name="Elias M."/>
            <person name="Schaap P."/>
            <person name="Kay R.R."/>
            <person name="Henrissat B."/>
            <person name="Eichinger L."/>
            <person name="Rivero F."/>
            <person name="Putnam N.H."/>
            <person name="West C.M."/>
            <person name="Loomis W.F."/>
            <person name="Chisholm R.L."/>
            <person name="Shaulsky G."/>
            <person name="Strassmann J.E."/>
            <person name="Queller D.C."/>
            <person name="Kuspa A."/>
            <person name="Grigoriev I.V."/>
        </authorList>
    </citation>
    <scope>NUCLEOTIDE SEQUENCE [LARGE SCALE GENOMIC DNA]</scope>
    <source>
        <strain evidence="3">QSDP1</strain>
    </source>
</reference>
<feature type="region of interest" description="Disordered" evidence="1">
    <location>
        <begin position="1"/>
        <end position="23"/>
    </location>
</feature>
<feature type="compositionally biased region" description="Low complexity" evidence="1">
    <location>
        <begin position="1"/>
        <end position="21"/>
    </location>
</feature>
<feature type="compositionally biased region" description="Acidic residues" evidence="1">
    <location>
        <begin position="432"/>
        <end position="461"/>
    </location>
</feature>
<gene>
    <name evidence="2" type="ORF">DICPUDRAFT_150405</name>
</gene>
<keyword evidence="3" id="KW-1185">Reference proteome</keyword>
<dbReference type="KEGG" id="dpp:DICPUDRAFT_150405"/>
<dbReference type="VEuPathDB" id="AmoebaDB:DICPUDRAFT_150405"/>
<evidence type="ECO:0000256" key="1">
    <source>
        <dbReference type="SAM" id="MobiDB-lite"/>
    </source>
</evidence>
<feature type="non-terminal residue" evidence="2">
    <location>
        <position position="1"/>
    </location>
</feature>
<dbReference type="AlphaFoldDB" id="F0ZG91"/>
<accession>F0ZG91</accession>
<evidence type="ECO:0000313" key="3">
    <source>
        <dbReference type="Proteomes" id="UP000001064"/>
    </source>
</evidence>
<dbReference type="InParanoid" id="F0ZG91"/>
<dbReference type="GeneID" id="10503862"/>
<dbReference type="RefSeq" id="XP_003286435.1">
    <property type="nucleotide sequence ID" value="XM_003286387.1"/>
</dbReference>
<feature type="compositionally biased region" description="Low complexity" evidence="1">
    <location>
        <begin position="402"/>
        <end position="431"/>
    </location>
</feature>
<dbReference type="Proteomes" id="UP000001064">
    <property type="component" value="Unassembled WGS sequence"/>
</dbReference>
<feature type="region of interest" description="Disordered" evidence="1">
    <location>
        <begin position="402"/>
        <end position="461"/>
    </location>
</feature>
<dbReference type="EMBL" id="GL871010">
    <property type="protein sequence ID" value="EGC37007.1"/>
    <property type="molecule type" value="Genomic_DNA"/>
</dbReference>
<protein>
    <submittedName>
        <fullName evidence="2">Uncharacterized protein</fullName>
    </submittedName>
</protein>
<organism evidence="2 3">
    <name type="scientific">Dictyostelium purpureum</name>
    <name type="common">Slime mold</name>
    <dbReference type="NCBI Taxonomy" id="5786"/>
    <lineage>
        <taxon>Eukaryota</taxon>
        <taxon>Amoebozoa</taxon>
        <taxon>Evosea</taxon>
        <taxon>Eumycetozoa</taxon>
        <taxon>Dictyostelia</taxon>
        <taxon>Dictyosteliales</taxon>
        <taxon>Dictyosteliaceae</taxon>
        <taxon>Dictyostelium</taxon>
    </lineage>
</organism>
<name>F0ZG91_DICPU</name>
<evidence type="ECO:0000313" key="2">
    <source>
        <dbReference type="EMBL" id="EGC37007.1"/>
    </source>
</evidence>
<proteinExistence type="predicted"/>
<sequence length="461" mass="53190">KTCDDNNLNNQISDINNNTNKTNRKYRNSDEIIIPNININLNNNNNNNNNIYNNNYIGNFNNYELNNVNNVKDNGDQEDDDEEDIDEDYEEEIDSYYTSGNTTSSNSSSSGGSSGDNSPIPITNSFINHALTTNNYKNNYNGLFMPTNTTNPTNNSILNNNILFDQLSNYNLNNGNNNQNNNIIFGLKSSQISNNHNYLNNNNYNHSNNNIKCNFNSINSINSINKNNNINIIKSYNLDDKLKCRHNQCPYTKNFSTIKTRNRHEKKTKHLCNSDVDCFGCIKWKGPPQIQSEDQIKDPKRKKCIHNGCTFYAIKKNYGHHLRCCHHVEHKNSISKVGRQTIFDPTCLGCKWVMQMDEINKLRFNPNKPNPSNENTPIFHTQPNPKLINSSNLFKKHKKNTNNIFNYNNSNNNNINNNNNNTINNNKSNNNSDEDDEDDYNYEDFDYYNGMDADDNYDDDC</sequence>
<feature type="region of interest" description="Disordered" evidence="1">
    <location>
        <begin position="97"/>
        <end position="117"/>
    </location>
</feature>